<keyword evidence="3 7" id="KW-0227">DNA damage</keyword>
<comment type="similarity">
    <text evidence="1 7">Belongs to the RecO family.</text>
</comment>
<dbReference type="InterPro" id="IPR042242">
    <property type="entry name" value="RecO_C"/>
</dbReference>
<evidence type="ECO:0000313" key="10">
    <source>
        <dbReference type="Proteomes" id="UP001431199"/>
    </source>
</evidence>
<evidence type="ECO:0000313" key="9">
    <source>
        <dbReference type="EMBL" id="MCT7398384.1"/>
    </source>
</evidence>
<keyword evidence="4 7" id="KW-0233">DNA recombination</keyword>
<proteinExistence type="inferred from homology"/>
<evidence type="ECO:0000259" key="8">
    <source>
        <dbReference type="Pfam" id="PF11967"/>
    </source>
</evidence>
<dbReference type="PANTHER" id="PTHR33991">
    <property type="entry name" value="DNA REPAIR PROTEIN RECO"/>
    <property type="match status" value="1"/>
</dbReference>
<organism evidence="9 10">
    <name type="scientific">Eubacterium album</name>
    <dbReference type="NCBI Taxonomy" id="2978477"/>
    <lineage>
        <taxon>Bacteria</taxon>
        <taxon>Bacillati</taxon>
        <taxon>Bacillota</taxon>
        <taxon>Clostridia</taxon>
        <taxon>Eubacteriales</taxon>
        <taxon>Eubacteriaceae</taxon>
        <taxon>Eubacterium</taxon>
    </lineage>
</organism>
<dbReference type="Gene3D" id="2.40.50.140">
    <property type="entry name" value="Nucleic acid-binding proteins"/>
    <property type="match status" value="1"/>
</dbReference>
<dbReference type="Gene3D" id="1.20.1440.120">
    <property type="entry name" value="Recombination protein O, C-terminal domain"/>
    <property type="match status" value="1"/>
</dbReference>
<dbReference type="NCBIfam" id="TIGR00613">
    <property type="entry name" value="reco"/>
    <property type="match status" value="1"/>
</dbReference>
<dbReference type="InterPro" id="IPR012340">
    <property type="entry name" value="NA-bd_OB-fold"/>
</dbReference>
<dbReference type="PANTHER" id="PTHR33991:SF1">
    <property type="entry name" value="DNA REPAIR PROTEIN RECO"/>
    <property type="match status" value="1"/>
</dbReference>
<dbReference type="Pfam" id="PF11967">
    <property type="entry name" value="RecO_N"/>
    <property type="match status" value="1"/>
</dbReference>
<dbReference type="Pfam" id="PF02565">
    <property type="entry name" value="RecO_C"/>
    <property type="match status" value="1"/>
</dbReference>
<dbReference type="InterPro" id="IPR022572">
    <property type="entry name" value="DNA_rep/recomb_RecO_N"/>
</dbReference>
<dbReference type="Proteomes" id="UP001431199">
    <property type="component" value="Unassembled WGS sequence"/>
</dbReference>
<name>A0ABT2LYM1_9FIRM</name>
<evidence type="ECO:0000256" key="7">
    <source>
        <dbReference type="HAMAP-Rule" id="MF_00201"/>
    </source>
</evidence>
<dbReference type="SUPFAM" id="SSF57863">
    <property type="entry name" value="ArfGap/RecO-like zinc finger"/>
    <property type="match status" value="1"/>
</dbReference>
<accession>A0ABT2LYM1</accession>
<protein>
    <recommendedName>
        <fullName evidence="2 7">DNA repair protein RecO</fullName>
    </recommendedName>
    <alternativeName>
        <fullName evidence="6 7">Recombination protein O</fullName>
    </alternativeName>
</protein>
<evidence type="ECO:0000256" key="6">
    <source>
        <dbReference type="ARBA" id="ARBA00033409"/>
    </source>
</evidence>
<gene>
    <name evidence="7 9" type="primary">recO</name>
    <name evidence="9" type="ORF">N5B56_04670</name>
</gene>
<comment type="caution">
    <text evidence="9">The sequence shown here is derived from an EMBL/GenBank/DDBJ whole genome shotgun (WGS) entry which is preliminary data.</text>
</comment>
<dbReference type="HAMAP" id="MF_00201">
    <property type="entry name" value="RecO"/>
    <property type="match status" value="1"/>
</dbReference>
<comment type="function">
    <text evidence="7">Involved in DNA repair and RecF pathway recombination.</text>
</comment>
<dbReference type="InterPro" id="IPR003717">
    <property type="entry name" value="RecO"/>
</dbReference>
<reference evidence="9" key="1">
    <citation type="submission" date="2022-09" db="EMBL/GenBank/DDBJ databases">
        <title>Eubacterium sp. LFL-14 isolated from human feces.</title>
        <authorList>
            <person name="Liu F."/>
        </authorList>
    </citation>
    <scope>NUCLEOTIDE SEQUENCE</scope>
    <source>
        <strain evidence="9">LFL-14</strain>
    </source>
</reference>
<evidence type="ECO:0000256" key="1">
    <source>
        <dbReference type="ARBA" id="ARBA00007452"/>
    </source>
</evidence>
<sequence>MVETVTAMGIVISAMPMGEYDKRVVLLTKQFGKITAFARGARRPTSQFLSGTQPMSFGEFTMYRGRNSYTITNVKVTEYFGGEMTNINKMYMGMYFLEMADYYGRENIDGTETLKLIYLSLKALQNDSIPDKLVKNIYELKSLVINGEYPNVFTCVNCGNNSELDYFDLRKNGMICSKCHGNLSKDKLVSQSAVYALQYIISSPLNKLYTFNVKDEVWQEINGIIESYLKEHIEKQFKTLEFLEISY</sequence>
<evidence type="ECO:0000256" key="4">
    <source>
        <dbReference type="ARBA" id="ARBA00023172"/>
    </source>
</evidence>
<evidence type="ECO:0000256" key="5">
    <source>
        <dbReference type="ARBA" id="ARBA00023204"/>
    </source>
</evidence>
<dbReference type="RefSeq" id="WP_118565168.1">
    <property type="nucleotide sequence ID" value="NZ_JAODBU010000004.1"/>
</dbReference>
<feature type="domain" description="DNA replication/recombination mediator RecO N-terminal" evidence="8">
    <location>
        <begin position="4"/>
        <end position="80"/>
    </location>
</feature>
<keyword evidence="10" id="KW-1185">Reference proteome</keyword>
<evidence type="ECO:0000256" key="2">
    <source>
        <dbReference type="ARBA" id="ARBA00021310"/>
    </source>
</evidence>
<keyword evidence="5 7" id="KW-0234">DNA repair</keyword>
<evidence type="ECO:0000256" key="3">
    <source>
        <dbReference type="ARBA" id="ARBA00022763"/>
    </source>
</evidence>
<dbReference type="InterPro" id="IPR037278">
    <property type="entry name" value="ARFGAP/RecO"/>
</dbReference>
<dbReference type="EMBL" id="JAODBU010000004">
    <property type="protein sequence ID" value="MCT7398384.1"/>
    <property type="molecule type" value="Genomic_DNA"/>
</dbReference>
<dbReference type="SUPFAM" id="SSF50249">
    <property type="entry name" value="Nucleic acid-binding proteins"/>
    <property type="match status" value="1"/>
</dbReference>